<dbReference type="PANTHER" id="PTHR14269">
    <property type="entry name" value="CDP-DIACYLGLYCEROL--GLYCEROL-3-PHOSPHATE 3-PHOSPHATIDYLTRANSFERASE-RELATED"/>
    <property type="match status" value="1"/>
</dbReference>
<comment type="subcellular location">
    <subcellularLocation>
        <location evidence="1">Mitochondrion inner membrane</location>
        <topology evidence="1">Multi-pass membrane protein</topology>
    </subcellularLocation>
</comment>
<dbReference type="Pfam" id="PF01066">
    <property type="entry name" value="CDP-OH_P_transf"/>
    <property type="match status" value="1"/>
</dbReference>
<feature type="compositionally biased region" description="Polar residues" evidence="17">
    <location>
        <begin position="36"/>
        <end position="50"/>
    </location>
</feature>
<evidence type="ECO:0000256" key="2">
    <source>
        <dbReference type="ARBA" id="ARBA00010441"/>
    </source>
</evidence>
<evidence type="ECO:0000256" key="6">
    <source>
        <dbReference type="ARBA" id="ARBA00022792"/>
    </source>
</evidence>
<evidence type="ECO:0000256" key="16">
    <source>
        <dbReference type="ARBA" id="ARBA00068900"/>
    </source>
</evidence>
<keyword evidence="7" id="KW-1133">Transmembrane helix</keyword>
<evidence type="ECO:0000256" key="11">
    <source>
        <dbReference type="ARBA" id="ARBA00023209"/>
    </source>
</evidence>
<dbReference type="PANTHER" id="PTHR14269:SF60">
    <property type="entry name" value="CARDIOLIPIN SYNTHASE (CMP-FORMING)"/>
    <property type="match status" value="1"/>
</dbReference>
<feature type="region of interest" description="Disordered" evidence="17">
    <location>
        <begin position="106"/>
        <end position="133"/>
    </location>
</feature>
<keyword evidence="11" id="KW-0594">Phospholipid biosynthesis</keyword>
<comment type="catalytic activity">
    <reaction evidence="15">
        <text>a CDP-1,2-diacyl-sn-glycerol + a 1,2-diacyl-sn-glycero-3-phospho-(1'-sn-glycerol) = a cardiolipin + CMP + H(+)</text>
        <dbReference type="Rhea" id="RHEA:32931"/>
        <dbReference type="ChEBI" id="CHEBI:15378"/>
        <dbReference type="ChEBI" id="CHEBI:58332"/>
        <dbReference type="ChEBI" id="CHEBI:60377"/>
        <dbReference type="ChEBI" id="CHEBI:62237"/>
        <dbReference type="ChEBI" id="CHEBI:64716"/>
        <dbReference type="EC" id="2.7.8.41"/>
    </reaction>
</comment>
<comment type="function">
    <text evidence="13">Catalyzes the synthesis of cardiolipin (CL) (diphosphatidylglycerol) by specifically transferring a phosphatidyl group from CDP-diacylglycerol to phosphatidylglycerol (PG). CL is a key phospholipid in mitochondrial membranes and plays important roles in maintaining the functional integrity and dynamics of mitochondria under both optimal and stress conditions.</text>
</comment>
<dbReference type="InterPro" id="IPR043130">
    <property type="entry name" value="CDP-OH_PTrfase_TM_dom"/>
</dbReference>
<evidence type="ECO:0000256" key="10">
    <source>
        <dbReference type="ARBA" id="ARBA00023136"/>
    </source>
</evidence>
<evidence type="ECO:0000313" key="18">
    <source>
        <dbReference type="Ensembl" id="ENSEBUP00000027884.1"/>
    </source>
</evidence>
<dbReference type="EC" id="2.7.8.41" evidence="14"/>
<keyword evidence="6" id="KW-0999">Mitochondrion inner membrane</keyword>
<evidence type="ECO:0000256" key="7">
    <source>
        <dbReference type="ARBA" id="ARBA00022989"/>
    </source>
</evidence>
<evidence type="ECO:0000256" key="8">
    <source>
        <dbReference type="ARBA" id="ARBA00023098"/>
    </source>
</evidence>
<dbReference type="GO" id="GO:0032049">
    <property type="term" value="P:cardiolipin biosynthetic process"/>
    <property type="evidence" value="ECO:0007669"/>
    <property type="project" value="TreeGrafter"/>
</dbReference>
<dbReference type="InterPro" id="IPR000462">
    <property type="entry name" value="CDP-OH_P_trans"/>
</dbReference>
<evidence type="ECO:0000256" key="3">
    <source>
        <dbReference type="ARBA" id="ARBA00022516"/>
    </source>
</evidence>
<name>A0A8C4RDP8_EPTBU</name>
<feature type="compositionally biased region" description="Polar residues" evidence="17">
    <location>
        <begin position="106"/>
        <end position="120"/>
    </location>
</feature>
<keyword evidence="5" id="KW-0812">Transmembrane</keyword>
<evidence type="ECO:0000256" key="12">
    <source>
        <dbReference type="ARBA" id="ARBA00023264"/>
    </source>
</evidence>
<keyword evidence="9" id="KW-0496">Mitochondrion</keyword>
<dbReference type="GO" id="GO:0005743">
    <property type="term" value="C:mitochondrial inner membrane"/>
    <property type="evidence" value="ECO:0007669"/>
    <property type="project" value="UniProtKB-SubCell"/>
</dbReference>
<keyword evidence="4" id="KW-0808">Transferase</keyword>
<evidence type="ECO:0000256" key="9">
    <source>
        <dbReference type="ARBA" id="ARBA00023128"/>
    </source>
</evidence>
<dbReference type="Ensembl" id="ENSEBUT00000028460.1">
    <property type="protein sequence ID" value="ENSEBUP00000027884.1"/>
    <property type="gene ID" value="ENSEBUG00000017047.1"/>
</dbReference>
<sequence>MLIARHWAHLGRAARLLPGPVWSHCRVPRHSPHNPPSSARGPQTRVEASQPSVWASRKSLWTWGPSGAADGGWSRPGGVERHRFVFLDKQTRLVLRCGTRTLDAESAQTRPISRESQVASTAGVDETRRTDTEGQQEDCVNIYENPWTIPNVLCVARIAMAPIIGYLITYEEYESALGVFILAGATDLLDGIVARTWASQKSAMGSILDPLADKILISILYISLTCASLIPVALTTLIIARDVILIAAVFHVRYRTLTRPRRAALFFNPCYATAQLKPTLESKVNTAVQLFLVAISIAAPVFKFTESSLFPLLWFITAVTTLASGHSYYHYGRESGEASLCAPSMTSLSSKISHESFMKMRRVITDTLNKLQMAGQLIRERLVPKSFAGQSQKAPPVTVPRPILPIELQPCSLPTHPVEPRRKRLQQRIRSSCREARTGIHGRVERQ</sequence>
<proteinExistence type="inferred from homology"/>
<evidence type="ECO:0000256" key="15">
    <source>
        <dbReference type="ARBA" id="ARBA00047433"/>
    </source>
</evidence>
<feature type="region of interest" description="Disordered" evidence="17">
    <location>
        <begin position="28"/>
        <end position="50"/>
    </location>
</feature>
<dbReference type="InterPro" id="IPR050324">
    <property type="entry name" value="CDP-alcohol_PTase-I"/>
</dbReference>
<reference evidence="18" key="1">
    <citation type="submission" date="2025-08" db="UniProtKB">
        <authorList>
            <consortium name="Ensembl"/>
        </authorList>
    </citation>
    <scope>IDENTIFICATION</scope>
</reference>
<evidence type="ECO:0000256" key="17">
    <source>
        <dbReference type="SAM" id="MobiDB-lite"/>
    </source>
</evidence>
<dbReference type="AlphaFoldDB" id="A0A8C4RDP8"/>
<accession>A0A8C4RDP8</accession>
<keyword evidence="3" id="KW-0444">Lipid biosynthesis</keyword>
<dbReference type="GO" id="GO:0043337">
    <property type="term" value="F:cardiolipin synthase (CMP-forming)"/>
    <property type="evidence" value="ECO:0007669"/>
    <property type="project" value="UniProtKB-EC"/>
</dbReference>
<dbReference type="GeneTree" id="ENSGT00390000001607"/>
<dbReference type="FunFam" id="1.20.120.1760:FF:000005">
    <property type="entry name" value="Cardiolipin synthase 1"/>
    <property type="match status" value="1"/>
</dbReference>
<evidence type="ECO:0000256" key="13">
    <source>
        <dbReference type="ARBA" id="ARBA00037454"/>
    </source>
</evidence>
<keyword evidence="19" id="KW-1185">Reference proteome</keyword>
<keyword evidence="10" id="KW-0472">Membrane</keyword>
<evidence type="ECO:0000256" key="14">
    <source>
        <dbReference type="ARBA" id="ARBA00039001"/>
    </source>
</evidence>
<evidence type="ECO:0000256" key="4">
    <source>
        <dbReference type="ARBA" id="ARBA00022679"/>
    </source>
</evidence>
<keyword evidence="12" id="KW-1208">Phospholipid metabolism</keyword>
<comment type="similarity">
    <text evidence="2">Belongs to the CDP-alcohol phosphatidyltransferase class-I family.</text>
</comment>
<organism evidence="18 19">
    <name type="scientific">Eptatretus burgeri</name>
    <name type="common">Inshore hagfish</name>
    <dbReference type="NCBI Taxonomy" id="7764"/>
    <lineage>
        <taxon>Eukaryota</taxon>
        <taxon>Metazoa</taxon>
        <taxon>Chordata</taxon>
        <taxon>Craniata</taxon>
        <taxon>Vertebrata</taxon>
        <taxon>Cyclostomata</taxon>
        <taxon>Myxini</taxon>
        <taxon>Myxiniformes</taxon>
        <taxon>Myxinidae</taxon>
        <taxon>Eptatretinae</taxon>
        <taxon>Eptatretus</taxon>
    </lineage>
</organism>
<evidence type="ECO:0000256" key="5">
    <source>
        <dbReference type="ARBA" id="ARBA00022692"/>
    </source>
</evidence>
<dbReference type="Gene3D" id="1.20.120.1760">
    <property type="match status" value="1"/>
</dbReference>
<reference evidence="18" key="2">
    <citation type="submission" date="2025-09" db="UniProtKB">
        <authorList>
            <consortium name="Ensembl"/>
        </authorList>
    </citation>
    <scope>IDENTIFICATION</scope>
</reference>
<evidence type="ECO:0000256" key="1">
    <source>
        <dbReference type="ARBA" id="ARBA00004448"/>
    </source>
</evidence>
<evidence type="ECO:0000313" key="19">
    <source>
        <dbReference type="Proteomes" id="UP000694388"/>
    </source>
</evidence>
<protein>
    <recommendedName>
        <fullName evidence="16">Cardiolipin synthase (CMP-forming)</fullName>
        <ecNumber evidence="14">2.7.8.41</ecNumber>
    </recommendedName>
</protein>
<dbReference type="Proteomes" id="UP000694388">
    <property type="component" value="Unplaced"/>
</dbReference>
<keyword evidence="8" id="KW-0443">Lipid metabolism</keyword>